<accession>A0ABN8ZG02</accession>
<feature type="compositionally biased region" description="Low complexity" evidence="1">
    <location>
        <begin position="233"/>
        <end position="244"/>
    </location>
</feature>
<feature type="compositionally biased region" description="Polar residues" evidence="1">
    <location>
        <begin position="50"/>
        <end position="69"/>
    </location>
</feature>
<feature type="compositionally biased region" description="Polar residues" evidence="1">
    <location>
        <begin position="78"/>
        <end position="90"/>
    </location>
</feature>
<feature type="region of interest" description="Disordered" evidence="1">
    <location>
        <begin position="1"/>
        <end position="92"/>
    </location>
</feature>
<evidence type="ECO:0000256" key="1">
    <source>
        <dbReference type="SAM" id="MobiDB-lite"/>
    </source>
</evidence>
<evidence type="ECO:0000313" key="3">
    <source>
        <dbReference type="Proteomes" id="UP001176941"/>
    </source>
</evidence>
<name>A0ABN8ZG02_RANTA</name>
<sequence length="259" mass="27078">MEGRAQARAPQTETGSPTGGSMRAQGGAREELLPCRGLVGRAWPLGRGSSVGSRGTWSLRTLGSPGSRSGDTEGRGSVQRSQRKQATQPALPSGFPCLHGLRGCLAAPHPLLSPDPSIRPSVATGTLPCLAPAWSPPPLRRLCLGAPRTEARSWPGVVPSQPPHSNCPAGLHCPRGRVSGQAQPRLFPELGTSPDSGLPESRGMRRQTSSQPAQSRDPHLGQCAGHRRRQAVGGSWSSGPPSLSREAPCHGGRWLLAVA</sequence>
<proteinExistence type="predicted"/>
<keyword evidence="3" id="KW-1185">Reference proteome</keyword>
<evidence type="ECO:0000313" key="2">
    <source>
        <dbReference type="EMBL" id="CAI9172714.1"/>
    </source>
</evidence>
<dbReference type="EMBL" id="OX459969">
    <property type="protein sequence ID" value="CAI9172714.1"/>
    <property type="molecule type" value="Genomic_DNA"/>
</dbReference>
<feature type="region of interest" description="Disordered" evidence="1">
    <location>
        <begin position="179"/>
        <end position="250"/>
    </location>
</feature>
<protein>
    <submittedName>
        <fullName evidence="2">Uncharacterized protein</fullName>
    </submittedName>
</protein>
<reference evidence="2" key="1">
    <citation type="submission" date="2023-04" db="EMBL/GenBank/DDBJ databases">
        <authorList>
            <consortium name="ELIXIR-Norway"/>
        </authorList>
    </citation>
    <scope>NUCLEOTIDE SEQUENCE [LARGE SCALE GENOMIC DNA]</scope>
</reference>
<dbReference type="Proteomes" id="UP001176941">
    <property type="component" value="Chromosome 33"/>
</dbReference>
<organism evidence="2 3">
    <name type="scientific">Rangifer tarandus platyrhynchus</name>
    <name type="common">Svalbard reindeer</name>
    <dbReference type="NCBI Taxonomy" id="3082113"/>
    <lineage>
        <taxon>Eukaryota</taxon>
        <taxon>Metazoa</taxon>
        <taxon>Chordata</taxon>
        <taxon>Craniata</taxon>
        <taxon>Vertebrata</taxon>
        <taxon>Euteleostomi</taxon>
        <taxon>Mammalia</taxon>
        <taxon>Eutheria</taxon>
        <taxon>Laurasiatheria</taxon>
        <taxon>Artiodactyla</taxon>
        <taxon>Ruminantia</taxon>
        <taxon>Pecora</taxon>
        <taxon>Cervidae</taxon>
        <taxon>Odocoileinae</taxon>
        <taxon>Rangifer</taxon>
    </lineage>
</organism>
<gene>
    <name evidence="2" type="ORF">MRATA1EN1_LOCUS21676</name>
</gene>